<proteinExistence type="predicted"/>
<feature type="signal peptide" evidence="1">
    <location>
        <begin position="1"/>
        <end position="21"/>
    </location>
</feature>
<evidence type="ECO:0008006" key="4">
    <source>
        <dbReference type="Google" id="ProtNLM"/>
    </source>
</evidence>
<sequence>MKKASLIVLLGISSFCLSCMGELTDNFPNPPAPLPIGSPTEIGVPIGEAIIQEISTEGGSMELANRKVKLLFPSGTFSQTTNVKVQAITQTLEQAVGISFDLELSGNTLRKPVEVIYTYSEEDLAGTGPDFIHLARQDSNRIWKSIRNLENNKVSKTIKGRISYPGRWSFFASAMIKPGRKNLGISQSQDLEIVGYEYELSLRTDLKNSDLLAPLVPPVRIQNSLVSEWLIDGKKSGIQPERGTLGFLNNNLSFAKYTAPAIVPDQPNIMVSAELFLGKEKFLLLSHLTIENKNRFEVGPYAYSNAEVLIGRAGNVLTINMLKSSNNNYDASLAFLIPGFNGKGTYNFSALVKGGIEIINASKSFNSIAFDENLEPYFDGRIVITESSDTSGGTIEGTMSGILYERRESNNSVSYVPHNFQASFSGILSN</sequence>
<keyword evidence="1" id="KW-0732">Signal</keyword>
<feature type="chain" id="PRO_5020795058" description="ZU5 domain-containing protein" evidence="1">
    <location>
        <begin position="22"/>
        <end position="430"/>
    </location>
</feature>
<name>A0A4Q7PDT7_9BACT</name>
<dbReference type="EMBL" id="SGXG01000001">
    <property type="protein sequence ID" value="RZS97790.1"/>
    <property type="molecule type" value="Genomic_DNA"/>
</dbReference>
<dbReference type="AlphaFoldDB" id="A0A4Q7PDT7"/>
<organism evidence="2 3">
    <name type="scientific">Cecembia calidifontis</name>
    <dbReference type="NCBI Taxonomy" id="1187080"/>
    <lineage>
        <taxon>Bacteria</taxon>
        <taxon>Pseudomonadati</taxon>
        <taxon>Bacteroidota</taxon>
        <taxon>Cytophagia</taxon>
        <taxon>Cytophagales</taxon>
        <taxon>Cyclobacteriaceae</taxon>
        <taxon>Cecembia</taxon>
    </lineage>
</organism>
<evidence type="ECO:0000256" key="1">
    <source>
        <dbReference type="SAM" id="SignalP"/>
    </source>
</evidence>
<evidence type="ECO:0000313" key="2">
    <source>
        <dbReference type="EMBL" id="RZS97790.1"/>
    </source>
</evidence>
<dbReference type="Proteomes" id="UP000292209">
    <property type="component" value="Unassembled WGS sequence"/>
</dbReference>
<comment type="caution">
    <text evidence="2">The sequence shown here is derived from an EMBL/GenBank/DDBJ whole genome shotgun (WGS) entry which is preliminary data.</text>
</comment>
<dbReference type="OrthoDB" id="770607at2"/>
<dbReference type="RefSeq" id="WP_130276622.1">
    <property type="nucleotide sequence ID" value="NZ_SGXG01000001.1"/>
</dbReference>
<reference evidence="2 3" key="1">
    <citation type="submission" date="2019-02" db="EMBL/GenBank/DDBJ databases">
        <title>Genomic Encyclopedia of Archaeal and Bacterial Type Strains, Phase II (KMG-II): from individual species to whole genera.</title>
        <authorList>
            <person name="Goeker M."/>
        </authorList>
    </citation>
    <scope>NUCLEOTIDE SEQUENCE [LARGE SCALE GENOMIC DNA]</scope>
    <source>
        <strain evidence="2 3">DSM 21411</strain>
    </source>
</reference>
<keyword evidence="3" id="KW-1185">Reference proteome</keyword>
<accession>A0A4Q7PDT7</accession>
<protein>
    <recommendedName>
        <fullName evidence="4">ZU5 domain-containing protein</fullName>
    </recommendedName>
</protein>
<gene>
    <name evidence="2" type="ORF">BC751_3417</name>
</gene>
<evidence type="ECO:0000313" key="3">
    <source>
        <dbReference type="Proteomes" id="UP000292209"/>
    </source>
</evidence>